<evidence type="ECO:0000313" key="3">
    <source>
        <dbReference type="Proteomes" id="UP000610846"/>
    </source>
</evidence>
<feature type="transmembrane region" description="Helical" evidence="1">
    <location>
        <begin position="424"/>
        <end position="444"/>
    </location>
</feature>
<gene>
    <name evidence="2" type="ORF">IF651_06110</name>
</gene>
<dbReference type="AlphaFoldDB" id="A0A927G8F8"/>
<keyword evidence="1" id="KW-0472">Membrane</keyword>
<proteinExistence type="predicted"/>
<evidence type="ECO:0000313" key="2">
    <source>
        <dbReference type="EMBL" id="MBD8078633.1"/>
    </source>
</evidence>
<dbReference type="EMBL" id="JACYHB010000003">
    <property type="protein sequence ID" value="MBD8078633.1"/>
    <property type="molecule type" value="Genomic_DNA"/>
</dbReference>
<keyword evidence="3" id="KW-1185">Reference proteome</keyword>
<organism evidence="2 3">
    <name type="scientific">Cellulosimicrobium arenosum</name>
    <dbReference type="NCBI Taxonomy" id="2708133"/>
    <lineage>
        <taxon>Bacteria</taxon>
        <taxon>Bacillati</taxon>
        <taxon>Actinomycetota</taxon>
        <taxon>Actinomycetes</taxon>
        <taxon>Micrococcales</taxon>
        <taxon>Promicromonosporaceae</taxon>
        <taxon>Cellulosimicrobium</taxon>
    </lineage>
</organism>
<accession>A0A927G8F8</accession>
<reference evidence="2" key="1">
    <citation type="journal article" date="2018" name="Curr. Microbiol.">
        <title>Cellulosimicrobium arenosum sp. nov., Isolated from Marine Sediment Sand.</title>
        <authorList>
            <person name="Oh M."/>
            <person name="Kim J.H."/>
            <person name="Yoon J.H."/>
            <person name="Schumann P."/>
            <person name="Kim W."/>
        </authorList>
    </citation>
    <scope>NUCLEOTIDE SEQUENCE</scope>
    <source>
        <strain evidence="2">KCTC 49039</strain>
    </source>
</reference>
<comment type="caution">
    <text evidence="2">The sequence shown here is derived from an EMBL/GenBank/DDBJ whole genome shotgun (WGS) entry which is preliminary data.</text>
</comment>
<sequence length="459" mass="49009">MILVARVPHDRLVDALREVGCEMGRIGPTDERGWTAADVELPLDLTVDARFALVDRHVAGGWLALVEHGSDDLPLDVAAVLAAGTGGRTATARYVPDDAEPVTHGMLDEDASIHLADDPDDLLRVVDSLGCLREPVVRAADGLRAVHDLAVLLRTLPRLIEVPRLDAPPSRSTTYLVRGDVDVVRAAARTGGAAWVRSVDERYTVLVTAVSGVVPDDDDRSGFVDAVRADSQVLGRITSALHADEAVLRLDRSAPDAWSWTLDTGVDARAHRSSQWGNWHPRWTYLDDAEGRSGAPRAFAAVFGPPRDPRRFQELLDAGAWPGDPVAELLQHLQVPATTGAVVAEAVGDPDRFRHGARRLDPVSKSSPLTAHERTALLSRASLAGAGHWARELVVGAVALVALVLGVGLALTDGAMLGLDETPGFSGVLIFGGIALGVVALLLVTTRRGEQKRFLGERE</sequence>
<dbReference type="RefSeq" id="WP_191828196.1">
    <property type="nucleotide sequence ID" value="NZ_JACYHB010000003.1"/>
</dbReference>
<feature type="transmembrane region" description="Helical" evidence="1">
    <location>
        <begin position="393"/>
        <end position="412"/>
    </location>
</feature>
<protein>
    <submittedName>
        <fullName evidence="2">Uncharacterized protein</fullName>
    </submittedName>
</protein>
<dbReference type="Proteomes" id="UP000610846">
    <property type="component" value="Unassembled WGS sequence"/>
</dbReference>
<keyword evidence="1" id="KW-1133">Transmembrane helix</keyword>
<reference evidence="2" key="2">
    <citation type="submission" date="2020-09" db="EMBL/GenBank/DDBJ databases">
        <authorList>
            <person name="Yu Y."/>
        </authorList>
    </citation>
    <scope>NUCLEOTIDE SEQUENCE</scope>
    <source>
        <strain evidence="2">KCTC 49039</strain>
    </source>
</reference>
<evidence type="ECO:0000256" key="1">
    <source>
        <dbReference type="SAM" id="Phobius"/>
    </source>
</evidence>
<keyword evidence="1" id="KW-0812">Transmembrane</keyword>
<name>A0A927G8F8_9MICO</name>